<dbReference type="GO" id="GO:0005886">
    <property type="term" value="C:plasma membrane"/>
    <property type="evidence" value="ECO:0007669"/>
    <property type="project" value="UniProtKB-SubCell"/>
</dbReference>
<feature type="transmembrane region" description="Helical" evidence="9">
    <location>
        <begin position="12"/>
        <end position="37"/>
    </location>
</feature>
<evidence type="ECO:0000256" key="5">
    <source>
        <dbReference type="ARBA" id="ARBA00022692"/>
    </source>
</evidence>
<evidence type="ECO:0000256" key="6">
    <source>
        <dbReference type="ARBA" id="ARBA00022989"/>
    </source>
</evidence>
<dbReference type="OrthoDB" id="9806440at2"/>
<evidence type="ECO:0000256" key="2">
    <source>
        <dbReference type="ARBA" id="ARBA00006156"/>
    </source>
</evidence>
<keyword evidence="10" id="KW-0966">Cell projection</keyword>
<dbReference type="Proteomes" id="UP000321389">
    <property type="component" value="Chromosome"/>
</dbReference>
<evidence type="ECO:0000256" key="9">
    <source>
        <dbReference type="RuleBase" id="RU364090"/>
    </source>
</evidence>
<keyword evidence="11" id="KW-1185">Reference proteome</keyword>
<dbReference type="EMBL" id="CP042301">
    <property type="protein sequence ID" value="QDZ02723.1"/>
    <property type="molecule type" value="Genomic_DNA"/>
</dbReference>
<feature type="transmembrane region" description="Helical" evidence="9">
    <location>
        <begin position="49"/>
        <end position="69"/>
    </location>
</feature>
<dbReference type="PANTHER" id="PTHR34040:SF2">
    <property type="entry name" value="FLAGELLAR BIOSYNTHETIC PROTEIN FLIQ"/>
    <property type="match status" value="1"/>
</dbReference>
<dbReference type="GO" id="GO:0009425">
    <property type="term" value="C:bacterial-type flagellum basal body"/>
    <property type="evidence" value="ECO:0007669"/>
    <property type="project" value="UniProtKB-SubCell"/>
</dbReference>
<protein>
    <recommendedName>
        <fullName evidence="3 9">Flagellar biosynthetic protein FliQ</fullName>
    </recommendedName>
</protein>
<evidence type="ECO:0000256" key="4">
    <source>
        <dbReference type="ARBA" id="ARBA00022475"/>
    </source>
</evidence>
<organism evidence="10 11">
    <name type="scientific">Nitratireductor mangrovi</name>
    <dbReference type="NCBI Taxonomy" id="2599600"/>
    <lineage>
        <taxon>Bacteria</taxon>
        <taxon>Pseudomonadati</taxon>
        <taxon>Pseudomonadota</taxon>
        <taxon>Alphaproteobacteria</taxon>
        <taxon>Hyphomicrobiales</taxon>
        <taxon>Phyllobacteriaceae</taxon>
        <taxon>Nitratireductor</taxon>
    </lineage>
</organism>
<dbReference type="InterPro" id="IPR002191">
    <property type="entry name" value="Bac_export_3"/>
</dbReference>
<sequence length="88" mass="9278">MNEADALDIVQFAIWTVLLASGPAVTVAMLVGVSIALIQALTQVQEITLTFVPKIIAILLAVAFSGPFVGAQISSFTNVIFQRIEGGF</sequence>
<dbReference type="RefSeq" id="WP_146301358.1">
    <property type="nucleotide sequence ID" value="NZ_CP042301.2"/>
</dbReference>
<keyword evidence="8 9" id="KW-0975">Bacterial flagellum</keyword>
<accession>A0A5B8L4P8</accession>
<comment type="subcellular location">
    <subcellularLocation>
        <location evidence="1 9">Cell membrane</location>
        <topology evidence="1">Multi-pass membrane protein</topology>
    </subcellularLocation>
    <subcellularLocation>
        <location evidence="9">Bacterial flagellum basal body</location>
    </subcellularLocation>
</comment>
<evidence type="ECO:0000313" key="11">
    <source>
        <dbReference type="Proteomes" id="UP000321389"/>
    </source>
</evidence>
<dbReference type="NCBIfam" id="TIGR01402">
    <property type="entry name" value="fliQ"/>
    <property type="match status" value="1"/>
</dbReference>
<dbReference type="Pfam" id="PF01313">
    <property type="entry name" value="Bac_export_3"/>
    <property type="match status" value="1"/>
</dbReference>
<comment type="similarity">
    <text evidence="2 9">Belongs to the FliQ/MopD/SpaQ family.</text>
</comment>
<evidence type="ECO:0000313" key="10">
    <source>
        <dbReference type="EMBL" id="QDZ02723.1"/>
    </source>
</evidence>
<name>A0A5B8L4P8_9HYPH</name>
<evidence type="ECO:0000256" key="8">
    <source>
        <dbReference type="ARBA" id="ARBA00023143"/>
    </source>
</evidence>
<dbReference type="AlphaFoldDB" id="A0A5B8L4P8"/>
<dbReference type="PANTHER" id="PTHR34040">
    <property type="entry name" value="FLAGELLAR BIOSYNTHETIC PROTEIN FLIQ"/>
    <property type="match status" value="1"/>
</dbReference>
<keyword evidence="6 9" id="KW-1133">Transmembrane helix</keyword>
<dbReference type="InterPro" id="IPR006305">
    <property type="entry name" value="FliQ"/>
</dbReference>
<gene>
    <name evidence="9 10" type="primary">fliQ</name>
    <name evidence="10" type="ORF">FQ775_21405</name>
</gene>
<dbReference type="GO" id="GO:0009306">
    <property type="term" value="P:protein secretion"/>
    <property type="evidence" value="ECO:0007669"/>
    <property type="project" value="InterPro"/>
</dbReference>
<evidence type="ECO:0000256" key="1">
    <source>
        <dbReference type="ARBA" id="ARBA00004651"/>
    </source>
</evidence>
<evidence type="ECO:0000256" key="7">
    <source>
        <dbReference type="ARBA" id="ARBA00023136"/>
    </source>
</evidence>
<dbReference type="PRINTS" id="PR00952">
    <property type="entry name" value="TYPE3IMQPROT"/>
</dbReference>
<keyword evidence="4 9" id="KW-1003">Cell membrane</keyword>
<keyword evidence="10" id="KW-0282">Flagellum</keyword>
<dbReference type="GO" id="GO:0044780">
    <property type="term" value="P:bacterial-type flagellum assembly"/>
    <property type="evidence" value="ECO:0007669"/>
    <property type="project" value="InterPro"/>
</dbReference>
<keyword evidence="7 9" id="KW-0472">Membrane</keyword>
<reference evidence="10" key="1">
    <citation type="submission" date="2020-04" db="EMBL/GenBank/DDBJ databases">
        <title>Nitratireductor sp. nov. isolated from mangrove soil.</title>
        <authorList>
            <person name="Ye Y."/>
        </authorList>
    </citation>
    <scope>NUCLEOTIDE SEQUENCE</scope>
    <source>
        <strain evidence="10">SY7</strain>
    </source>
</reference>
<dbReference type="PIRSF" id="PIRSF004669">
    <property type="entry name" value="FliQ"/>
    <property type="match status" value="1"/>
</dbReference>
<evidence type="ECO:0000256" key="3">
    <source>
        <dbReference type="ARBA" id="ARBA00021718"/>
    </source>
</evidence>
<comment type="function">
    <text evidence="9">Role in flagellar biosynthesis.</text>
</comment>
<keyword evidence="5 9" id="KW-0812">Transmembrane</keyword>
<dbReference type="KEGG" id="niy:FQ775_21405"/>
<proteinExistence type="inferred from homology"/>
<dbReference type="NCBIfam" id="NF004671">
    <property type="entry name" value="PRK06010.1"/>
    <property type="match status" value="1"/>
</dbReference>
<keyword evidence="10" id="KW-0969">Cilium</keyword>